<evidence type="ECO:0000259" key="3">
    <source>
        <dbReference type="Pfam" id="PF03816"/>
    </source>
</evidence>
<accession>A0A9D2MH91</accession>
<evidence type="ECO:0000313" key="5">
    <source>
        <dbReference type="Proteomes" id="UP000823877"/>
    </source>
</evidence>
<feature type="domain" description="Cell envelope-related transcriptional attenuator" evidence="3">
    <location>
        <begin position="118"/>
        <end position="211"/>
    </location>
</feature>
<evidence type="ECO:0000313" key="4">
    <source>
        <dbReference type="EMBL" id="HJB74785.1"/>
    </source>
</evidence>
<name>A0A9D2MH91_9FIRM</name>
<proteinExistence type="inferred from homology"/>
<gene>
    <name evidence="4" type="ORF">IAA37_03830</name>
</gene>
<keyword evidence="2" id="KW-0812">Transmembrane</keyword>
<evidence type="ECO:0000256" key="1">
    <source>
        <dbReference type="ARBA" id="ARBA00006068"/>
    </source>
</evidence>
<organism evidence="4 5">
    <name type="scientific">Candidatus Eubacterium faecale</name>
    <dbReference type="NCBI Taxonomy" id="2838568"/>
    <lineage>
        <taxon>Bacteria</taxon>
        <taxon>Bacillati</taxon>
        <taxon>Bacillota</taxon>
        <taxon>Clostridia</taxon>
        <taxon>Eubacteriales</taxon>
        <taxon>Eubacteriaceae</taxon>
        <taxon>Eubacterium</taxon>
    </lineage>
</organism>
<comment type="similarity">
    <text evidence="1">Belongs to the LytR/CpsA/Psr (LCP) family.</text>
</comment>
<keyword evidence="2" id="KW-1133">Transmembrane helix</keyword>
<protein>
    <submittedName>
        <fullName evidence="4">LCP family protein</fullName>
    </submittedName>
</protein>
<dbReference type="Gene3D" id="3.40.630.190">
    <property type="entry name" value="LCP protein"/>
    <property type="match status" value="1"/>
</dbReference>
<dbReference type="Proteomes" id="UP000823877">
    <property type="component" value="Unassembled WGS sequence"/>
</dbReference>
<dbReference type="Pfam" id="PF03816">
    <property type="entry name" value="LytR_cpsA_psr"/>
    <property type="match status" value="1"/>
</dbReference>
<sequence length="305" mass="34576">MRIFKNRGDIYISSSRKKSDLEQKILLAVLAFIIVFTAVFLIIFGVRYDFSFKAFITPEDLKEEENVEVEQLPQVQGKTNYLLLLSNENTEDLYFCALLQTDMDTVSYKACTIAPQTQENGTAISDTYQSLGAAGVANSLSRLFGIDIDYYADFNYTDYVDFFDYLGSVNYTVLNDVRYKDTSRYGYNIRISAGDQTLDGDSAVKLMRYYVSQENNFSAVNDIILAAVSQHINQENYEKRERAFSRFIEYAQTNITVRDFTAQQDNLTVLSSDTTGVNVYNVPVSYEGSVITSDSVSDVLGYFSK</sequence>
<dbReference type="InterPro" id="IPR004474">
    <property type="entry name" value="LytR_CpsA_psr"/>
</dbReference>
<evidence type="ECO:0000256" key="2">
    <source>
        <dbReference type="SAM" id="Phobius"/>
    </source>
</evidence>
<keyword evidence="2" id="KW-0472">Membrane</keyword>
<feature type="transmembrane region" description="Helical" evidence="2">
    <location>
        <begin position="25"/>
        <end position="46"/>
    </location>
</feature>
<dbReference type="EMBL" id="DWXN01000008">
    <property type="protein sequence ID" value="HJB74785.1"/>
    <property type="molecule type" value="Genomic_DNA"/>
</dbReference>
<comment type="caution">
    <text evidence="4">The sequence shown here is derived from an EMBL/GenBank/DDBJ whole genome shotgun (WGS) entry which is preliminary data.</text>
</comment>
<dbReference type="PANTHER" id="PTHR33392:SF6">
    <property type="entry name" value="POLYISOPRENYL-TEICHOIC ACID--PEPTIDOGLYCAN TEICHOIC ACID TRANSFERASE TAGU"/>
    <property type="match status" value="1"/>
</dbReference>
<dbReference type="InterPro" id="IPR050922">
    <property type="entry name" value="LytR/CpsA/Psr_CW_biosynth"/>
</dbReference>
<dbReference type="AlphaFoldDB" id="A0A9D2MH91"/>
<reference evidence="4" key="2">
    <citation type="submission" date="2021-04" db="EMBL/GenBank/DDBJ databases">
        <authorList>
            <person name="Gilroy R."/>
        </authorList>
    </citation>
    <scope>NUCLEOTIDE SEQUENCE</scope>
    <source>
        <strain evidence="4">CHK188-16595</strain>
    </source>
</reference>
<reference evidence="4" key="1">
    <citation type="journal article" date="2021" name="PeerJ">
        <title>Extensive microbial diversity within the chicken gut microbiome revealed by metagenomics and culture.</title>
        <authorList>
            <person name="Gilroy R."/>
            <person name="Ravi A."/>
            <person name="Getino M."/>
            <person name="Pursley I."/>
            <person name="Horton D.L."/>
            <person name="Alikhan N.F."/>
            <person name="Baker D."/>
            <person name="Gharbi K."/>
            <person name="Hall N."/>
            <person name="Watson M."/>
            <person name="Adriaenssens E.M."/>
            <person name="Foster-Nyarko E."/>
            <person name="Jarju S."/>
            <person name="Secka A."/>
            <person name="Antonio M."/>
            <person name="Oren A."/>
            <person name="Chaudhuri R.R."/>
            <person name="La Ragione R."/>
            <person name="Hildebrand F."/>
            <person name="Pallen M.J."/>
        </authorList>
    </citation>
    <scope>NUCLEOTIDE SEQUENCE</scope>
    <source>
        <strain evidence="4">CHK188-16595</strain>
    </source>
</reference>
<dbReference type="PANTHER" id="PTHR33392">
    <property type="entry name" value="POLYISOPRENYL-TEICHOIC ACID--PEPTIDOGLYCAN TEICHOIC ACID TRANSFERASE TAGU"/>
    <property type="match status" value="1"/>
</dbReference>